<dbReference type="InterPro" id="IPR002110">
    <property type="entry name" value="Ankyrin_rpt"/>
</dbReference>
<dbReference type="Pfam" id="PF12796">
    <property type="entry name" value="Ank_2"/>
    <property type="match status" value="4"/>
</dbReference>
<dbReference type="EMBL" id="JAIWYP010000012">
    <property type="protein sequence ID" value="KAH3727058.1"/>
    <property type="molecule type" value="Genomic_DNA"/>
</dbReference>
<sequence length="1354" mass="149111">MSENGTHPSPKEVTEEEEDDIVTELNGLVHTPPSSMADIAERLTQSKTPPPQPNRGAKRNILVGRGNAKLTTRPASTPLRIASPVGDVHATRRSVSRASSRIQQGSRMDIVEDDKSKGVLASVTQDEDSVRKVLSISERTRQKVQHDRSQTSNKSLQRQCEVAAAFLKQRKILLITGKVGGGRTRIATELQLALTTVKDDVLPLHFKVPSDLNLLLNNSINAVVVIPDCFGTGKLDTAKVSEFQRLTETVQFLLGKNRLILILTSENDVMSQLNEHQELLSFFSKEACRFDMESNENKLTIQEKYDLLSLQLKKLKIPSTIISDVSQLDINSSMCGFSLLCSLSVIATIDIPLLFENPLPYVVGYVNKCKEEDFASLILLVLLLIMDGKYPVSGLSNKDKTHFMHLLELYTPRKCAYVDVTNCVNKLKSCNLVVENENEYLALSSRIVFLAVLEVFMQCDFQGAIGVLPFSALQAISFRIGENIEDEVASKQGMKITKRISMEQCTTLLQIVRNALDNENNSLRDIASLELWDMEEFVKPFFLQHDWQLCLTFRENGLPLSSFLVKANKILVTSHLIQACEHIRSVVSPEIRTSIGKTVAAIIETGMHIDFQPLLRMCNPNDQNVVKAAVSCGNIRTLELVCSPNFPLQPSLGDALRIACKKGKIVVVKFLLQSMDQNSISILKSTKDSDGSQLIRSAVIGGEYDILNLLEKAGFSLTPNFKNGLTILHIAGMYGRTALAKSICSRFSNLITSTDDSGFTSAHYAAREGHVDTLALLVSLGVDPSLRVHGGNTVFHLAAANGHTSVLRYIWNKSAAVKGLPNDESFTPQQIAAKNGRVQAMEFFLKNEVDPNERTLDGRGFLHLAAFDAQIDLVKYLTVKYPQITETIDRDGNTPAHDASASGSVQVLSFLVENYIDPYVVSKDGCTLLHEACYYGHLDTVKYICQNFKKLLTMPSANGYTAWHASALGGFDDILTFLLNSGANIRAVSDDGSTILHEAAFAGHLKMVEYILSIDHGLLYVKNERSYVASHFAAQEGRLDVLRKLLTEMFDDRFPKTAENQTYLHIASFNGQMDVVRHLCTEYPELLSNQDVNGAHCIHYAARGGHIDALEYLISRGSDPMSTTNAASTILHLAAFDGHLEMANYICDKYPSLLNALDGTGHNVAHYSAGSGNLVLLKLFLSKGIDPLALTTNGSTLLLKAAYSGKLDIIQYICTSFPSTVSSKDEFGCTALHYTTSGGHIKALKYLIKQGMNVMAKTNDGHTVLHMAAYNGHLKIVKFLCESYPDLISMADNGGAYSGEYAKLSENAEIVRYLKSLRRGSNVNRSELGCCKSQSWIGALAQGCSAVLCFCRRN</sequence>
<evidence type="ECO:0000313" key="6">
    <source>
        <dbReference type="EMBL" id="KAH3727058.1"/>
    </source>
</evidence>
<feature type="repeat" description="ANK" evidence="3">
    <location>
        <begin position="1227"/>
        <end position="1259"/>
    </location>
</feature>
<reference evidence="6" key="2">
    <citation type="submission" date="2020-11" db="EMBL/GenBank/DDBJ databases">
        <authorList>
            <person name="McCartney M.A."/>
            <person name="Auch B."/>
            <person name="Kono T."/>
            <person name="Mallez S."/>
            <person name="Becker A."/>
            <person name="Gohl D.M."/>
            <person name="Silverstein K.A.T."/>
            <person name="Koren S."/>
            <person name="Bechman K.B."/>
            <person name="Herman A."/>
            <person name="Abrahante J.E."/>
            <person name="Garbe J."/>
        </authorList>
    </citation>
    <scope>NUCLEOTIDE SEQUENCE</scope>
    <source>
        <strain evidence="6">Duluth1</strain>
        <tissue evidence="6">Whole animal</tissue>
    </source>
</reference>
<feature type="repeat" description="ANK" evidence="3">
    <location>
        <begin position="1093"/>
        <end position="1125"/>
    </location>
</feature>
<feature type="repeat" description="ANK" evidence="3">
    <location>
        <begin position="891"/>
        <end position="923"/>
    </location>
</feature>
<dbReference type="PANTHER" id="PTHR24198:SF194">
    <property type="entry name" value="INVERSIN-A"/>
    <property type="match status" value="1"/>
</dbReference>
<evidence type="ECO:0000256" key="3">
    <source>
        <dbReference type="PROSITE-ProRule" id="PRU00023"/>
    </source>
</evidence>
<reference evidence="6" key="1">
    <citation type="journal article" date="2019" name="bioRxiv">
        <title>The Genome of the Zebra Mussel, Dreissena polymorpha: A Resource for Invasive Species Research.</title>
        <authorList>
            <person name="McCartney M.A."/>
            <person name="Auch B."/>
            <person name="Kono T."/>
            <person name="Mallez S."/>
            <person name="Zhang Y."/>
            <person name="Obille A."/>
            <person name="Becker A."/>
            <person name="Abrahante J.E."/>
            <person name="Garbe J."/>
            <person name="Badalamenti J.P."/>
            <person name="Herman A."/>
            <person name="Mangelson H."/>
            <person name="Liachko I."/>
            <person name="Sullivan S."/>
            <person name="Sone E.D."/>
            <person name="Koren S."/>
            <person name="Silverstein K.A.T."/>
            <person name="Beckman K.B."/>
            <person name="Gohl D.M."/>
        </authorList>
    </citation>
    <scope>NUCLEOTIDE SEQUENCE</scope>
    <source>
        <strain evidence="6">Duluth1</strain>
        <tissue evidence="6">Whole animal</tissue>
    </source>
</reference>
<dbReference type="PANTHER" id="PTHR24198">
    <property type="entry name" value="ANKYRIN REPEAT AND PROTEIN KINASE DOMAIN-CONTAINING PROTEIN"/>
    <property type="match status" value="1"/>
</dbReference>
<feature type="repeat" description="ANK" evidence="3">
    <location>
        <begin position="757"/>
        <end position="789"/>
    </location>
</feature>
<dbReference type="Pfam" id="PF20720">
    <property type="entry name" value="nSTAND3"/>
    <property type="match status" value="1"/>
</dbReference>
<protein>
    <recommendedName>
        <fullName evidence="5">Novel STAND NTPase 3 domain-containing protein</fullName>
    </recommendedName>
</protein>
<keyword evidence="7" id="KW-1185">Reference proteome</keyword>
<comment type="caution">
    <text evidence="6">The sequence shown here is derived from an EMBL/GenBank/DDBJ whole genome shotgun (WGS) entry which is preliminary data.</text>
</comment>
<dbReference type="PROSITE" id="PS50297">
    <property type="entry name" value="ANK_REP_REGION"/>
    <property type="match status" value="6"/>
</dbReference>
<feature type="repeat" description="ANK" evidence="3">
    <location>
        <begin position="1260"/>
        <end position="1292"/>
    </location>
</feature>
<evidence type="ECO:0000256" key="4">
    <source>
        <dbReference type="SAM" id="MobiDB-lite"/>
    </source>
</evidence>
<organism evidence="6 7">
    <name type="scientific">Dreissena polymorpha</name>
    <name type="common">Zebra mussel</name>
    <name type="synonym">Mytilus polymorpha</name>
    <dbReference type="NCBI Taxonomy" id="45954"/>
    <lineage>
        <taxon>Eukaryota</taxon>
        <taxon>Metazoa</taxon>
        <taxon>Spiralia</taxon>
        <taxon>Lophotrochozoa</taxon>
        <taxon>Mollusca</taxon>
        <taxon>Bivalvia</taxon>
        <taxon>Autobranchia</taxon>
        <taxon>Heteroconchia</taxon>
        <taxon>Euheterodonta</taxon>
        <taxon>Imparidentia</taxon>
        <taxon>Neoheterodontei</taxon>
        <taxon>Myida</taxon>
        <taxon>Dreissenoidea</taxon>
        <taxon>Dreissenidae</taxon>
        <taxon>Dreissena</taxon>
    </lineage>
</organism>
<dbReference type="Gene3D" id="1.25.40.20">
    <property type="entry name" value="Ankyrin repeat-containing domain"/>
    <property type="match status" value="2"/>
</dbReference>
<dbReference type="InterPro" id="IPR049050">
    <property type="entry name" value="nSTAND3"/>
</dbReference>
<dbReference type="Pfam" id="PF13637">
    <property type="entry name" value="Ank_4"/>
    <property type="match status" value="1"/>
</dbReference>
<feature type="region of interest" description="Disordered" evidence="4">
    <location>
        <begin position="1"/>
        <end position="71"/>
    </location>
</feature>
<dbReference type="Proteomes" id="UP000828390">
    <property type="component" value="Unassembled WGS sequence"/>
</dbReference>
<dbReference type="PROSITE" id="PS50088">
    <property type="entry name" value="ANK_REPEAT"/>
    <property type="match status" value="8"/>
</dbReference>
<evidence type="ECO:0000259" key="5">
    <source>
        <dbReference type="Pfam" id="PF20720"/>
    </source>
</evidence>
<dbReference type="SMART" id="SM00248">
    <property type="entry name" value="ANK"/>
    <property type="match status" value="19"/>
</dbReference>
<proteinExistence type="predicted"/>
<feature type="repeat" description="ANK" evidence="3">
    <location>
        <begin position="790"/>
        <end position="822"/>
    </location>
</feature>
<evidence type="ECO:0000256" key="2">
    <source>
        <dbReference type="ARBA" id="ARBA00023043"/>
    </source>
</evidence>
<name>A0A9D4CMF0_DREPO</name>
<feature type="domain" description="Novel STAND NTPase 3" evidence="5">
    <location>
        <begin position="159"/>
        <end position="310"/>
    </location>
</feature>
<accession>A0A9D4CMF0</accession>
<keyword evidence="1" id="KW-0677">Repeat</keyword>
<evidence type="ECO:0000256" key="1">
    <source>
        <dbReference type="ARBA" id="ARBA00022737"/>
    </source>
</evidence>
<feature type="repeat" description="ANK" evidence="3">
    <location>
        <begin position="991"/>
        <end position="1013"/>
    </location>
</feature>
<dbReference type="SUPFAM" id="SSF48403">
    <property type="entry name" value="Ankyrin repeat"/>
    <property type="match status" value="2"/>
</dbReference>
<feature type="repeat" description="ANK" evidence="3">
    <location>
        <begin position="958"/>
        <end position="990"/>
    </location>
</feature>
<keyword evidence="2 3" id="KW-0040">ANK repeat</keyword>
<evidence type="ECO:0000313" key="7">
    <source>
        <dbReference type="Proteomes" id="UP000828390"/>
    </source>
</evidence>
<gene>
    <name evidence="6" type="ORF">DPMN_052984</name>
</gene>
<dbReference type="InterPro" id="IPR036770">
    <property type="entry name" value="Ankyrin_rpt-contain_sf"/>
</dbReference>